<gene>
    <name evidence="1" type="ORF">CFR72_16315</name>
</gene>
<protein>
    <submittedName>
        <fullName evidence="1">Uncharacterized protein</fullName>
    </submittedName>
</protein>
<evidence type="ECO:0000313" key="1">
    <source>
        <dbReference type="EMBL" id="PYD60007.1"/>
    </source>
</evidence>
<dbReference type="Proteomes" id="UP000248301">
    <property type="component" value="Unassembled WGS sequence"/>
</dbReference>
<reference evidence="1 2" key="1">
    <citation type="submission" date="2017-07" db="EMBL/GenBank/DDBJ databases">
        <title>A draft genome sequence of Gluconacetobacter entanii LTH 4560.</title>
        <authorList>
            <person name="Skraban J."/>
            <person name="Cleenwerck I."/>
            <person name="Vandamme P."/>
            <person name="Trcek J."/>
        </authorList>
    </citation>
    <scope>NUCLEOTIDE SEQUENCE [LARGE SCALE GENOMIC DNA]</scope>
    <source>
        <strain evidence="1 2">LTH 4560</strain>
    </source>
</reference>
<accession>A0A318PRK4</accession>
<sequence length="161" mass="18478">MSVIPPETGDFQIILSCRNHRTRSPVPELFTEFVRGISAITDDIGRWVWQIVEQGISGWQFMHLSGRQCEGQCLAMLITNSYAVRSVIQDLTGPHWISPWALALSSRHPARRGISRSTDRKYHWLVSPAPKLNMLISKKTALRDGFFLRLSFHRRTHIGNR</sequence>
<comment type="caution">
    <text evidence="1">The sequence shown here is derived from an EMBL/GenBank/DDBJ whole genome shotgun (WGS) entry which is preliminary data.</text>
</comment>
<evidence type="ECO:0000313" key="2">
    <source>
        <dbReference type="Proteomes" id="UP000248301"/>
    </source>
</evidence>
<dbReference type="AlphaFoldDB" id="A0A318PRK4"/>
<organism evidence="1 2">
    <name type="scientific">Gluconacetobacter entanii</name>
    <dbReference type="NCBI Taxonomy" id="108528"/>
    <lineage>
        <taxon>Bacteria</taxon>
        <taxon>Pseudomonadati</taxon>
        <taxon>Pseudomonadota</taxon>
        <taxon>Alphaproteobacteria</taxon>
        <taxon>Acetobacterales</taxon>
        <taxon>Acetobacteraceae</taxon>
        <taxon>Gluconacetobacter</taxon>
    </lineage>
</organism>
<proteinExistence type="predicted"/>
<name>A0A318PRK4_9PROT</name>
<dbReference type="EMBL" id="NKUF01000099">
    <property type="protein sequence ID" value="PYD60007.1"/>
    <property type="molecule type" value="Genomic_DNA"/>
</dbReference>